<dbReference type="Gene3D" id="3.40.630.40">
    <property type="entry name" value="Zn-dependent exopeptidases"/>
    <property type="match status" value="1"/>
</dbReference>
<dbReference type="AlphaFoldDB" id="A0A916YVM2"/>
<sequence>MTGTGQATSLWVMDDDAAQHDISAFGMRSGDDGALVSGGSVPGLSRPAYTLHRPDGVGSPVLIAVPHGGRAYPAELMDRLRHGEAAAIRLEDRFIDMVGRAAAASCGASLLIAHAPRAMLDLNRDTRDLDPGMFRGGLPASGAGAAATGASGRALPRQQPRWRRGLGLFPRSLSGSGELWRAPMNAPEAERRIAAIHVPYHAQLAQELARLRDRHGYAMLIDLHSMPSLPRRAGLPQATHVVGDRFGTSCASAIAACAMECLNRAGVGSAYNRPYAGGYVLDRHADPRGGIHALQLEIDRARYLDGEGRPDDDAIAHESDIVAALARDLAVLLSGMGVAAGWPLADAAE</sequence>
<reference evidence="1" key="1">
    <citation type="journal article" date="2014" name="Int. J. Syst. Evol. Microbiol.">
        <title>Complete genome sequence of Corynebacterium casei LMG S-19264T (=DSM 44701T), isolated from a smear-ripened cheese.</title>
        <authorList>
            <consortium name="US DOE Joint Genome Institute (JGI-PGF)"/>
            <person name="Walter F."/>
            <person name="Albersmeier A."/>
            <person name="Kalinowski J."/>
            <person name="Ruckert C."/>
        </authorList>
    </citation>
    <scope>NUCLEOTIDE SEQUENCE</scope>
    <source>
        <strain evidence="1">CGMCC 1.15360</strain>
    </source>
</reference>
<reference evidence="1" key="2">
    <citation type="submission" date="2020-09" db="EMBL/GenBank/DDBJ databases">
        <authorList>
            <person name="Sun Q."/>
            <person name="Zhou Y."/>
        </authorList>
    </citation>
    <scope>NUCLEOTIDE SEQUENCE</scope>
    <source>
        <strain evidence="1">CGMCC 1.15360</strain>
    </source>
</reference>
<evidence type="ECO:0000313" key="2">
    <source>
        <dbReference type="Proteomes" id="UP000612349"/>
    </source>
</evidence>
<accession>A0A916YVM2</accession>
<dbReference type="InterPro" id="IPR007709">
    <property type="entry name" value="N-FG_amidohydro"/>
</dbReference>
<gene>
    <name evidence="1" type="ORF">GCM10010990_10820</name>
</gene>
<name>A0A916YVM2_9SPHN</name>
<comment type="caution">
    <text evidence="1">The sequence shown here is derived from an EMBL/GenBank/DDBJ whole genome shotgun (WGS) entry which is preliminary data.</text>
</comment>
<dbReference type="EMBL" id="BMIP01000002">
    <property type="protein sequence ID" value="GGD63171.1"/>
    <property type="molecule type" value="Genomic_DNA"/>
</dbReference>
<dbReference type="Proteomes" id="UP000612349">
    <property type="component" value="Unassembled WGS sequence"/>
</dbReference>
<proteinExistence type="predicted"/>
<protein>
    <submittedName>
        <fullName evidence="1">N-formylglutamate amidohydrolase</fullName>
    </submittedName>
</protein>
<dbReference type="Pfam" id="PF05013">
    <property type="entry name" value="FGase"/>
    <property type="match status" value="1"/>
</dbReference>
<organism evidence="1 2">
    <name type="scientific">Croceicoccus mobilis</name>
    <dbReference type="NCBI Taxonomy" id="1703339"/>
    <lineage>
        <taxon>Bacteria</taxon>
        <taxon>Pseudomonadati</taxon>
        <taxon>Pseudomonadota</taxon>
        <taxon>Alphaproteobacteria</taxon>
        <taxon>Sphingomonadales</taxon>
        <taxon>Erythrobacteraceae</taxon>
        <taxon>Croceicoccus</taxon>
    </lineage>
</organism>
<keyword evidence="2" id="KW-1185">Reference proteome</keyword>
<evidence type="ECO:0000313" key="1">
    <source>
        <dbReference type="EMBL" id="GGD63171.1"/>
    </source>
</evidence>
<dbReference type="SUPFAM" id="SSF53187">
    <property type="entry name" value="Zn-dependent exopeptidases"/>
    <property type="match status" value="1"/>
</dbReference>